<dbReference type="InterPro" id="IPR045851">
    <property type="entry name" value="AMP-bd_C_sf"/>
</dbReference>
<keyword evidence="13" id="KW-0445">Lipid transport</keyword>
<feature type="region of interest" description="Disordered" evidence="20">
    <location>
        <begin position="685"/>
        <end position="706"/>
    </location>
</feature>
<reference evidence="23 24" key="1">
    <citation type="journal article" date="2013" name="BMC Genomics">
        <title>Genomics-driven discovery of the pneumocandin biosynthetic gene cluster in the fungus Glarea lozoyensis.</title>
        <authorList>
            <person name="Chen L."/>
            <person name="Yue Q."/>
            <person name="Zhang X."/>
            <person name="Xiang M."/>
            <person name="Wang C."/>
            <person name="Li S."/>
            <person name="Che Y."/>
            <person name="Ortiz-Lopez F.J."/>
            <person name="Bills G.F."/>
            <person name="Liu X."/>
            <person name="An Z."/>
        </authorList>
    </citation>
    <scope>NUCLEOTIDE SEQUENCE [LARGE SCALE GENOMIC DNA]</scope>
    <source>
        <strain evidence="24">ATCC 20868 / MF5171</strain>
    </source>
</reference>
<dbReference type="Gene3D" id="3.30.300.30">
    <property type="match status" value="1"/>
</dbReference>
<evidence type="ECO:0000256" key="2">
    <source>
        <dbReference type="ARBA" id="ARBA00004585"/>
    </source>
</evidence>
<evidence type="ECO:0000256" key="15">
    <source>
        <dbReference type="ARBA" id="ARBA00023140"/>
    </source>
</evidence>
<keyword evidence="8" id="KW-0551">Lipid droplet</keyword>
<evidence type="ECO:0000259" key="22">
    <source>
        <dbReference type="Pfam" id="PF13193"/>
    </source>
</evidence>
<keyword evidence="6" id="KW-1003">Cell membrane</keyword>
<evidence type="ECO:0000313" key="24">
    <source>
        <dbReference type="Proteomes" id="UP000016922"/>
    </source>
</evidence>
<dbReference type="GO" id="GO:0009898">
    <property type="term" value="C:cytoplasmic side of plasma membrane"/>
    <property type="evidence" value="ECO:0007669"/>
    <property type="project" value="TreeGrafter"/>
</dbReference>
<dbReference type="InterPro" id="IPR000873">
    <property type="entry name" value="AMP-dep_synth/lig_dom"/>
</dbReference>
<dbReference type="PROSITE" id="PS00455">
    <property type="entry name" value="AMP_BINDING"/>
    <property type="match status" value="1"/>
</dbReference>
<dbReference type="Pfam" id="PF00501">
    <property type="entry name" value="AMP-binding"/>
    <property type="match status" value="1"/>
</dbReference>
<evidence type="ECO:0000256" key="19">
    <source>
        <dbReference type="ARBA" id="ARBA00078285"/>
    </source>
</evidence>
<feature type="domain" description="AMP-dependent synthetase/ligase" evidence="21">
    <location>
        <begin position="61"/>
        <end position="430"/>
    </location>
</feature>
<comment type="subcellular location">
    <subcellularLocation>
        <location evidence="3">Cell membrane</location>
        <topology evidence="3">Multi-pass membrane protein</topology>
    </subcellularLocation>
    <subcellularLocation>
        <location evidence="1">Lipid droplet</location>
    </subcellularLocation>
    <subcellularLocation>
        <location evidence="2">Peroxisome membrane</location>
        <topology evidence="2">Multi-pass membrane protein</topology>
    </subcellularLocation>
</comment>
<evidence type="ECO:0000256" key="16">
    <source>
        <dbReference type="ARBA" id="ARBA00051585"/>
    </source>
</evidence>
<evidence type="ECO:0000256" key="7">
    <source>
        <dbReference type="ARBA" id="ARBA00022598"/>
    </source>
</evidence>
<name>S3DKD3_GLAL2</name>
<dbReference type="InterPro" id="IPR005338">
    <property type="entry name" value="Anhydro_N_Ac-Mur_kinase"/>
</dbReference>
<feature type="domain" description="AMP-binding enzyme C-terminal" evidence="22">
    <location>
        <begin position="503"/>
        <end position="580"/>
    </location>
</feature>
<keyword evidence="7" id="KW-0436">Ligase</keyword>
<dbReference type="OrthoDB" id="10253869at2759"/>
<dbReference type="Pfam" id="PF03702">
    <property type="entry name" value="AnmK"/>
    <property type="match status" value="1"/>
</dbReference>
<evidence type="ECO:0000313" key="23">
    <source>
        <dbReference type="EMBL" id="EPE27013.1"/>
    </source>
</evidence>
<evidence type="ECO:0000256" key="10">
    <source>
        <dbReference type="ARBA" id="ARBA00022741"/>
    </source>
</evidence>
<evidence type="ECO:0000256" key="18">
    <source>
        <dbReference type="ARBA" id="ARBA00068795"/>
    </source>
</evidence>
<evidence type="ECO:0000256" key="5">
    <source>
        <dbReference type="ARBA" id="ARBA00022448"/>
    </source>
</evidence>
<dbReference type="Proteomes" id="UP000016922">
    <property type="component" value="Unassembled WGS sequence"/>
</dbReference>
<keyword evidence="5" id="KW-0813">Transport</keyword>
<evidence type="ECO:0000256" key="9">
    <source>
        <dbReference type="ARBA" id="ARBA00022692"/>
    </source>
</evidence>
<evidence type="ECO:0000256" key="4">
    <source>
        <dbReference type="ARBA" id="ARBA00006432"/>
    </source>
</evidence>
<keyword evidence="12" id="KW-1133">Transmembrane helix</keyword>
<evidence type="ECO:0000256" key="12">
    <source>
        <dbReference type="ARBA" id="ARBA00022989"/>
    </source>
</evidence>
<dbReference type="InterPro" id="IPR025110">
    <property type="entry name" value="AMP-bd_C"/>
</dbReference>
<gene>
    <name evidence="23" type="ORF">GLAREA_02927</name>
</gene>
<dbReference type="InterPro" id="IPR020845">
    <property type="entry name" value="AMP-binding_CS"/>
</dbReference>
<dbReference type="RefSeq" id="XP_008086203.1">
    <property type="nucleotide sequence ID" value="XM_008088012.1"/>
</dbReference>
<evidence type="ECO:0000256" key="11">
    <source>
        <dbReference type="ARBA" id="ARBA00022840"/>
    </source>
</evidence>
<keyword evidence="15" id="KW-0576">Peroxisome</keyword>
<keyword evidence="9" id="KW-0812">Transmembrane</keyword>
<evidence type="ECO:0000259" key="21">
    <source>
        <dbReference type="Pfam" id="PF00501"/>
    </source>
</evidence>
<dbReference type="GO" id="GO:0005811">
    <property type="term" value="C:lipid droplet"/>
    <property type="evidence" value="ECO:0007669"/>
    <property type="project" value="UniProtKB-SubCell"/>
</dbReference>
<evidence type="ECO:0000256" key="1">
    <source>
        <dbReference type="ARBA" id="ARBA00004502"/>
    </source>
</evidence>
<dbReference type="Gene3D" id="3.40.50.12780">
    <property type="entry name" value="N-terminal domain of ligase-like"/>
    <property type="match status" value="1"/>
</dbReference>
<dbReference type="GO" id="GO:0004467">
    <property type="term" value="F:long-chain fatty acid-CoA ligase activity"/>
    <property type="evidence" value="ECO:0007669"/>
    <property type="project" value="TreeGrafter"/>
</dbReference>
<proteinExistence type="inferred from homology"/>
<dbReference type="HOGENOM" id="CLU_277988_0_0_1"/>
<dbReference type="GO" id="GO:0005324">
    <property type="term" value="F:long-chain fatty acid transmembrane transporter activity"/>
    <property type="evidence" value="ECO:0007669"/>
    <property type="project" value="TreeGrafter"/>
</dbReference>
<dbReference type="PANTHER" id="PTHR43107">
    <property type="entry name" value="LONG-CHAIN FATTY ACID TRANSPORT PROTEIN"/>
    <property type="match status" value="1"/>
</dbReference>
<evidence type="ECO:0000256" key="8">
    <source>
        <dbReference type="ARBA" id="ARBA00022677"/>
    </source>
</evidence>
<dbReference type="Pfam" id="PF13193">
    <property type="entry name" value="AMP-binding_C"/>
    <property type="match status" value="1"/>
</dbReference>
<dbReference type="STRING" id="1116229.S3DKD3"/>
<dbReference type="FunFam" id="3.40.50.12780:FF:000019">
    <property type="entry name" value="Long-chain fatty acid transporter"/>
    <property type="match status" value="1"/>
</dbReference>
<dbReference type="InterPro" id="IPR042099">
    <property type="entry name" value="ANL_N_sf"/>
</dbReference>
<feature type="compositionally biased region" description="Low complexity" evidence="20">
    <location>
        <begin position="692"/>
        <end position="706"/>
    </location>
</feature>
<dbReference type="GO" id="GO:0044539">
    <property type="term" value="P:long-chain fatty acid import into cell"/>
    <property type="evidence" value="ECO:0007669"/>
    <property type="project" value="TreeGrafter"/>
</dbReference>
<comment type="similarity">
    <text evidence="4">Belongs to the ATP-dependent AMP-binding enzyme family.</text>
</comment>
<sequence length="1139" mass="126192">MPVPLVLAAPAALAGLAYLNARTQLSYDYRLLGTHAKAQFKLNRRLKNDKVNPFYFLEEYAQGPLADKTLLIFDNRNWSYKAVYQTVLKYGTWLKEKYNIKPKEVVAMDFMNSEKFIFVWYGLWAIGAKPAFINYNLTDNAFIHCIKVSTARLVLVDPQVQHNITQAIRNELSNVTIEIFTPELEAEVMETHERREPNSSRSEDKISNLAMIVFTSGTTGLPKGAIVSWSKTVVGAMIVPGWSGFAQDDTFYTCMPLYHSSASVLGYCMALIRGATICIGKSFSTKTFWKDCRSSNATAIQYVGETCRYLLSAPPEIDPLTGENLDKKHKVRMAFGNGLRPDIWNRFKDRFGIEAIAEFYSATEGTSGAWNFSRNDFSKGAIGRIGTLGKFLSQSTSAIVELDWETEQPWRDPITKLCRRVELGKPGELIFAIDAKDTESKFQGYYNNKSSTESKILRDVLQMGDAWFRTGDVITSDAEGRTYFSDRIGDTFRWKAENVSTNEVSEALGNHSSVREANVYGVELPHHDGRAGCVALVLTEEPSERVLSDLARHAQDRLPRFAVPLFLRLIREMQITGTNKQQKHVVRTQGVDPEKVSNDDLFWLKDGTYQSDHLYDMQLPQQDQLTLVAPRLRPNKQSRKGHDQRRLRINFERMVRTGMKGLIPAPKGRIRHQVGHKYLEALQSKVNRDSDVSSNSSTSSASSTNAVPKGPGLNLLILGLCSGTAMDDIDFALCRFTQEAPESALYLELVQYDSVVMPSKIRSDILSMLREDAAPPSMLSQMDAELGHTFSNAVHIFAHKHGIAVDDIDLIGSGGQLVSLTGTPAKGQHRSNMCLGEGAIISAKTGVTTVSDYRTAEQAVGRQGAPLFAYLVGLLLHHPTRLQICITIGGITTACFIPPDTKGGIDAMYDWDTGPGTSMIDSALRQFGFDPASEQNSPLLMNGQICHEVVEELLENDSYLKTRPPKTTAREIYGDLMAARIVSMCQFRTCTVADTIATITRFTSASIAQQMLLFGPGRHAINNADIIVDGRGMFNSQLIADLQGEFPGARFGAFDKTGVPSNGKKAVGFAMQAMEALLGRALPVPTNADVRRPNTITGKIAPGLRWREVIEMSVQFGGAGRGWEGLPEVRELIVKEKKG</sequence>
<evidence type="ECO:0000256" key="14">
    <source>
        <dbReference type="ARBA" id="ARBA00023136"/>
    </source>
</evidence>
<evidence type="ECO:0000256" key="3">
    <source>
        <dbReference type="ARBA" id="ARBA00004651"/>
    </source>
</evidence>
<keyword evidence="10" id="KW-0547">Nucleotide-binding</keyword>
<protein>
    <recommendedName>
        <fullName evidence="18">Very long-chain fatty acid transport protein</fullName>
    </recommendedName>
    <alternativeName>
        <fullName evidence="19">Very-long-chain acyl-CoA synthetase</fullName>
    </alternativeName>
</protein>
<evidence type="ECO:0000256" key="20">
    <source>
        <dbReference type="SAM" id="MobiDB-lite"/>
    </source>
</evidence>
<dbReference type="GeneID" id="19461983"/>
<dbReference type="KEGG" id="glz:GLAREA_02927"/>
<comment type="function">
    <text evidence="17">Acyl-CoA synthetase required for both the import of long chain fatty acids (LCFAs) (C14-C18) and the activation very long chain fatty acids (VLCFAs) (C20-C26) by esterification of the fatty acids into metabolically active CoA-thioesters for subsequent degradation or incorporation into phospholipids. The transport and fatty acyl-CoA synthetase activities are genetically separable and are thus independent activities. Esterifies VLCFAs in the peroxisome matrix. The VLCFAs are actively transported into peroxisomes by a PXA1-PXA2 heterodimeric transporter in the peroxisomal membrane.</text>
</comment>
<dbReference type="PANTHER" id="PTHR43107:SF15">
    <property type="entry name" value="FATTY ACID TRANSPORT PROTEIN 3, ISOFORM A"/>
    <property type="match status" value="1"/>
</dbReference>
<keyword evidence="24" id="KW-1185">Reference proteome</keyword>
<dbReference type="eggNOG" id="KOG1179">
    <property type="taxonomic scope" value="Eukaryota"/>
</dbReference>
<evidence type="ECO:0000256" key="6">
    <source>
        <dbReference type="ARBA" id="ARBA00022475"/>
    </source>
</evidence>
<keyword evidence="11" id="KW-0067">ATP-binding</keyword>
<organism evidence="23 24">
    <name type="scientific">Glarea lozoyensis (strain ATCC 20868 / MF5171)</name>
    <dbReference type="NCBI Taxonomy" id="1116229"/>
    <lineage>
        <taxon>Eukaryota</taxon>
        <taxon>Fungi</taxon>
        <taxon>Dikarya</taxon>
        <taxon>Ascomycota</taxon>
        <taxon>Pezizomycotina</taxon>
        <taxon>Leotiomycetes</taxon>
        <taxon>Helotiales</taxon>
        <taxon>Helotiaceae</taxon>
        <taxon>Glarea</taxon>
    </lineage>
</organism>
<dbReference type="GO" id="GO:0005778">
    <property type="term" value="C:peroxisomal membrane"/>
    <property type="evidence" value="ECO:0007669"/>
    <property type="project" value="UniProtKB-SubCell"/>
</dbReference>
<accession>S3DKD3</accession>
<dbReference type="EMBL" id="KE145370">
    <property type="protein sequence ID" value="EPE27013.1"/>
    <property type="molecule type" value="Genomic_DNA"/>
</dbReference>
<dbReference type="SUPFAM" id="SSF56801">
    <property type="entry name" value="Acetyl-CoA synthetase-like"/>
    <property type="match status" value="1"/>
</dbReference>
<dbReference type="GO" id="GO:0016773">
    <property type="term" value="F:phosphotransferase activity, alcohol group as acceptor"/>
    <property type="evidence" value="ECO:0007669"/>
    <property type="project" value="InterPro"/>
</dbReference>
<evidence type="ECO:0000256" key="13">
    <source>
        <dbReference type="ARBA" id="ARBA00023055"/>
    </source>
</evidence>
<dbReference type="GO" id="GO:0009254">
    <property type="term" value="P:peptidoglycan turnover"/>
    <property type="evidence" value="ECO:0007669"/>
    <property type="project" value="InterPro"/>
</dbReference>
<dbReference type="GO" id="GO:0005524">
    <property type="term" value="F:ATP binding"/>
    <property type="evidence" value="ECO:0007669"/>
    <property type="project" value="UniProtKB-KW"/>
</dbReference>
<comment type="catalytic activity">
    <reaction evidence="16">
        <text>a very long-chain fatty acid + ATP + CoA = a very long-chain fatty acyl-CoA + AMP + diphosphate</text>
        <dbReference type="Rhea" id="RHEA:54536"/>
        <dbReference type="ChEBI" id="CHEBI:30616"/>
        <dbReference type="ChEBI" id="CHEBI:33019"/>
        <dbReference type="ChEBI" id="CHEBI:57287"/>
        <dbReference type="ChEBI" id="CHEBI:58950"/>
        <dbReference type="ChEBI" id="CHEBI:138261"/>
        <dbReference type="ChEBI" id="CHEBI:456215"/>
    </reaction>
</comment>
<dbReference type="AlphaFoldDB" id="S3DKD3"/>
<dbReference type="FunFam" id="3.30.300.30:FF:000002">
    <property type="entry name" value="Long-chain fatty acid transport protein 1"/>
    <property type="match status" value="1"/>
</dbReference>
<keyword evidence="14" id="KW-0472">Membrane</keyword>
<evidence type="ECO:0000256" key="17">
    <source>
        <dbReference type="ARBA" id="ARBA00060276"/>
    </source>
</evidence>
<dbReference type="Gene3D" id="3.30.420.40">
    <property type="match status" value="2"/>
</dbReference>
<dbReference type="GO" id="GO:0006040">
    <property type="term" value="P:amino sugar metabolic process"/>
    <property type="evidence" value="ECO:0007669"/>
    <property type="project" value="InterPro"/>
</dbReference>